<keyword evidence="7 11" id="KW-0594">Phospholipid biosynthesis</keyword>
<feature type="site" description="Cleavage (non-hydrolytic); by autocatalysis" evidence="11">
    <location>
        <begin position="158"/>
        <end position="159"/>
    </location>
</feature>
<comment type="function">
    <text evidence="11">Catalyzes the formation of archaetidylethanolamine (PtdEtn) from archaetidylserine (PtdSer).</text>
</comment>
<feature type="modified residue" description="Pyruvic acid (Ser); by autocatalysis" evidence="11">
    <location>
        <position position="159"/>
    </location>
</feature>
<keyword evidence="3 11" id="KW-0210">Decarboxylase</keyword>
<gene>
    <name evidence="11" type="primary">asd</name>
    <name evidence="13" type="ORF">ENW66_03160</name>
</gene>
<keyword evidence="4 11" id="KW-0443">Lipid metabolism</keyword>
<keyword evidence="2 11" id="KW-0444">Lipid biosynthesis</keyword>
<accession>A0A7C3MA15</accession>
<dbReference type="HAMAP" id="MF_00664">
    <property type="entry name" value="PS_decarb_PSD_A"/>
    <property type="match status" value="1"/>
</dbReference>
<evidence type="ECO:0000313" key="13">
    <source>
        <dbReference type="EMBL" id="HFW31937.1"/>
    </source>
</evidence>
<comment type="similarity">
    <text evidence="11">Belongs to the phosphatidylserine decarboxylase family. PSD-A subfamily.</text>
</comment>
<evidence type="ECO:0000256" key="8">
    <source>
        <dbReference type="ARBA" id="ARBA00023239"/>
    </source>
</evidence>
<evidence type="ECO:0000256" key="9">
    <source>
        <dbReference type="ARBA" id="ARBA00023264"/>
    </source>
</evidence>
<keyword evidence="6 11" id="KW-0865">Zymogen</keyword>
<evidence type="ECO:0000256" key="2">
    <source>
        <dbReference type="ARBA" id="ARBA00022516"/>
    </source>
</evidence>
<dbReference type="PANTHER" id="PTHR35809:SF1">
    <property type="entry name" value="ARCHAETIDYLSERINE DECARBOXYLASE PROENZYME-RELATED"/>
    <property type="match status" value="1"/>
</dbReference>
<evidence type="ECO:0000256" key="7">
    <source>
        <dbReference type="ARBA" id="ARBA00023209"/>
    </source>
</evidence>
<feature type="chain" id="PRO_5028543977" description="Archaetidylserine decarboxylase beta chain" evidence="11">
    <location>
        <begin position="1"/>
        <end position="158"/>
    </location>
</feature>
<dbReference type="NCBIfam" id="TIGR00164">
    <property type="entry name" value="AS_decarb"/>
    <property type="match status" value="1"/>
</dbReference>
<comment type="PTM">
    <text evidence="11">Is synthesized initially as an inactive proenzyme. Formation of the active enzyme involves a self-maturation process in which the active site pyruvoyl group is generated from an internal serine residue via an autocatalytic post-translational modification. Two non-identical subunits are generated from the proenzyme in this reaction, and the pyruvate is formed at the N-terminus of the alpha chain, which is derived from the carboxyl end of the proenzyme. The post-translation cleavage follows an unusual pathway, termed non-hydrolytic serinolysis, in which the side chain hydroxyl group of the serine supplies its oxygen atom to form the C-terminus of the beta chain, while the remainder of the serine residue undergoes an oxidative deamination to produce ammonia and the pyruvoyl prosthetic group on the alpha chain.</text>
</comment>
<dbReference type="InterPro" id="IPR003817">
    <property type="entry name" value="PS_Dcarbxylase"/>
</dbReference>
<evidence type="ECO:0000256" key="3">
    <source>
        <dbReference type="ARBA" id="ARBA00022793"/>
    </source>
</evidence>
<protein>
    <recommendedName>
        <fullName evidence="11">Putative archaetidylserine decarboxylase proenzyme</fullName>
        <ecNumber evidence="11">4.1.1.-</ecNumber>
    </recommendedName>
    <component>
        <recommendedName>
            <fullName evidence="11">Archaetidylserine decarboxylase alpha chain</fullName>
        </recommendedName>
    </component>
    <component>
        <recommendedName>
            <fullName evidence="11">Archaetidylserine decarboxylase beta chain</fullName>
        </recommendedName>
    </component>
</protein>
<sequence length="195" mass="21830">MIERSGYGIIAAALLLSAAFYLFYPVISAIFIAFAIFTAYFFRDPVREIGEGVVSPADGKIDFIEGRRLEIFMSPFDCHVNRAPWNGKVLSVRFIEGSKPPAFIRRSGVRTNEILIESEDGTFRVLQMAGIFARRVVSYVKEGDVVRKGQKIGMIRFGSRVVLEIPEGFRFVRKVGEKVKAGETVALKDESIQRG</sequence>
<evidence type="ECO:0000256" key="4">
    <source>
        <dbReference type="ARBA" id="ARBA00023098"/>
    </source>
</evidence>
<evidence type="ECO:0000256" key="5">
    <source>
        <dbReference type="ARBA" id="ARBA00023136"/>
    </source>
</evidence>
<dbReference type="EMBL" id="DTLB01000017">
    <property type="protein sequence ID" value="HFW31937.1"/>
    <property type="molecule type" value="Genomic_DNA"/>
</dbReference>
<evidence type="ECO:0000256" key="12">
    <source>
        <dbReference type="SAM" id="Phobius"/>
    </source>
</evidence>
<keyword evidence="5 11" id="KW-0472">Membrane</keyword>
<dbReference type="GO" id="GO:0005886">
    <property type="term" value="C:plasma membrane"/>
    <property type="evidence" value="ECO:0007669"/>
    <property type="project" value="UniProtKB-SubCell"/>
</dbReference>
<evidence type="ECO:0000256" key="11">
    <source>
        <dbReference type="HAMAP-Rule" id="MF_00664"/>
    </source>
</evidence>
<evidence type="ECO:0000256" key="6">
    <source>
        <dbReference type="ARBA" id="ARBA00023145"/>
    </source>
</evidence>
<keyword evidence="12" id="KW-0812">Transmembrane</keyword>
<comment type="caution">
    <text evidence="13">The sequence shown here is derived from an EMBL/GenBank/DDBJ whole genome shotgun (WGS) entry which is preliminary data.</text>
</comment>
<comment type="subunit">
    <text evidence="11">Heterodimer of a large membrane-associated beta subunit and a small pyruvoyl-containing alpha subunit.</text>
</comment>
<dbReference type="GO" id="GO:0004609">
    <property type="term" value="F:phosphatidylserine decarboxylase activity"/>
    <property type="evidence" value="ECO:0007669"/>
    <property type="project" value="InterPro"/>
</dbReference>
<keyword evidence="9 11" id="KW-1208">Phospholipid metabolism</keyword>
<dbReference type="Pfam" id="PF02666">
    <property type="entry name" value="PS_Dcarbxylase"/>
    <property type="match status" value="1"/>
</dbReference>
<evidence type="ECO:0000256" key="1">
    <source>
        <dbReference type="ARBA" id="ARBA00022475"/>
    </source>
</evidence>
<feature type="active site" description="Schiff-base intermediate with substrate; via pyruvic acid" evidence="11">
    <location>
        <position position="159"/>
    </location>
</feature>
<comment type="cofactor">
    <cofactor evidence="11">
        <name>pyruvate</name>
        <dbReference type="ChEBI" id="CHEBI:15361"/>
    </cofactor>
    <text evidence="11">Binds 1 pyruvoyl group covalently per subunit.</text>
</comment>
<reference evidence="13" key="1">
    <citation type="journal article" date="2020" name="mSystems">
        <title>Genome- and Community-Level Interaction Insights into Carbon Utilization and Element Cycling Functions of Hydrothermarchaeota in Hydrothermal Sediment.</title>
        <authorList>
            <person name="Zhou Z."/>
            <person name="Liu Y."/>
            <person name="Xu W."/>
            <person name="Pan J."/>
            <person name="Luo Z.H."/>
            <person name="Li M."/>
        </authorList>
    </citation>
    <scope>NUCLEOTIDE SEQUENCE [LARGE SCALE GENOMIC DNA]</scope>
    <source>
        <strain evidence="13">SpSt-87</strain>
    </source>
</reference>
<proteinExistence type="inferred from homology"/>
<dbReference type="InterPro" id="IPR033175">
    <property type="entry name" value="PSD-A"/>
</dbReference>
<comment type="subcellular location">
    <subcellularLocation>
        <location evidence="11">Cell membrane</location>
        <topology evidence="11">Peripheral membrane protein</topology>
    </subcellularLocation>
</comment>
<feature type="transmembrane region" description="Helical" evidence="12">
    <location>
        <begin position="12"/>
        <end position="42"/>
    </location>
</feature>
<keyword evidence="12" id="KW-1133">Transmembrane helix</keyword>
<keyword evidence="8 11" id="KW-0456">Lyase</keyword>
<dbReference type="NCBIfam" id="NF003685">
    <property type="entry name" value="PRK05305.2-5"/>
    <property type="match status" value="1"/>
</dbReference>
<organism evidence="13">
    <name type="scientific">Archaeoglobus fulgidus</name>
    <dbReference type="NCBI Taxonomy" id="2234"/>
    <lineage>
        <taxon>Archaea</taxon>
        <taxon>Methanobacteriati</taxon>
        <taxon>Methanobacteriota</taxon>
        <taxon>Archaeoglobi</taxon>
        <taxon>Archaeoglobales</taxon>
        <taxon>Archaeoglobaceae</taxon>
        <taxon>Archaeoglobus</taxon>
    </lineage>
</organism>
<keyword evidence="1 11" id="KW-1003">Cell membrane</keyword>
<dbReference type="EC" id="4.1.1.-" evidence="11"/>
<name>A0A7C3MA15_ARCFL</name>
<keyword evidence="10 11" id="KW-0670">Pyruvate</keyword>
<dbReference type="AlphaFoldDB" id="A0A7C3MA15"/>
<feature type="chain" id="PRO_5028543978" description="Archaetidylserine decarboxylase alpha chain" evidence="11">
    <location>
        <begin position="159"/>
        <end position="195"/>
    </location>
</feature>
<comment type="catalytic activity">
    <reaction evidence="11">
        <text>archaetidylserine + H(+) = archaetidylethanolamine + CO2</text>
        <dbReference type="Rhea" id="RHEA:51488"/>
        <dbReference type="ChEBI" id="CHEBI:15378"/>
        <dbReference type="ChEBI" id="CHEBI:16526"/>
        <dbReference type="ChEBI" id="CHEBI:71517"/>
        <dbReference type="ChEBI" id="CHEBI:134176"/>
    </reaction>
</comment>
<evidence type="ECO:0000256" key="10">
    <source>
        <dbReference type="ARBA" id="ARBA00023317"/>
    </source>
</evidence>
<dbReference type="GO" id="GO:0008654">
    <property type="term" value="P:phospholipid biosynthetic process"/>
    <property type="evidence" value="ECO:0007669"/>
    <property type="project" value="UniProtKB-UniRule"/>
</dbReference>
<dbReference type="PANTHER" id="PTHR35809">
    <property type="entry name" value="ARCHAETIDYLSERINE DECARBOXYLASE PROENZYME-RELATED"/>
    <property type="match status" value="1"/>
</dbReference>